<protein>
    <submittedName>
        <fullName evidence="1">Uncharacterized protein</fullName>
    </submittedName>
</protein>
<sequence length="108" mass="12336">MRTRKASHIERKFQKSIKYSLAAVLLSFGFLYQMVSFENQGKDAAQKTLNSIEKNEFSKVTFGNTKTTTIAHLYCGSRNCAGYDTDSKEIVYFPQNGHRIKRFHATGM</sequence>
<proteinExistence type="predicted"/>
<evidence type="ECO:0000313" key="2">
    <source>
        <dbReference type="Proteomes" id="UP000027997"/>
    </source>
</evidence>
<evidence type="ECO:0000313" key="1">
    <source>
        <dbReference type="EMBL" id="KEI72320.1"/>
    </source>
</evidence>
<comment type="caution">
    <text evidence="1">The sequence shown here is derived from an EMBL/GenBank/DDBJ whole genome shotgun (WGS) entry which is preliminary data.</text>
</comment>
<organism evidence="1 2">
    <name type="scientific">Endozoicomonas elysicola</name>
    <dbReference type="NCBI Taxonomy" id="305900"/>
    <lineage>
        <taxon>Bacteria</taxon>
        <taxon>Pseudomonadati</taxon>
        <taxon>Pseudomonadota</taxon>
        <taxon>Gammaproteobacteria</taxon>
        <taxon>Oceanospirillales</taxon>
        <taxon>Endozoicomonadaceae</taxon>
        <taxon>Endozoicomonas</taxon>
    </lineage>
</organism>
<dbReference type="EMBL" id="JOJP01000001">
    <property type="protein sequence ID" value="KEI72320.1"/>
    <property type="molecule type" value="Genomic_DNA"/>
</dbReference>
<dbReference type="RefSeq" id="WP_020583765.1">
    <property type="nucleotide sequence ID" value="NZ_JOJP01000001.1"/>
</dbReference>
<reference evidence="1 2" key="1">
    <citation type="submission" date="2014-06" db="EMBL/GenBank/DDBJ databases">
        <title>Whole Genome Sequences of Three Symbiotic Endozoicomonas Bacteria.</title>
        <authorList>
            <person name="Neave M.J."/>
            <person name="Apprill A."/>
            <person name="Voolstra C.R."/>
        </authorList>
    </citation>
    <scope>NUCLEOTIDE SEQUENCE [LARGE SCALE GENOMIC DNA]</scope>
    <source>
        <strain evidence="1 2">DSM 22380</strain>
    </source>
</reference>
<name>A0A081KDU4_9GAMM</name>
<dbReference type="AlphaFoldDB" id="A0A081KDU4"/>
<gene>
    <name evidence="1" type="ORF">GV64_17715</name>
</gene>
<accession>A0A081KDU4</accession>
<keyword evidence="2" id="KW-1185">Reference proteome</keyword>
<dbReference type="Proteomes" id="UP000027997">
    <property type="component" value="Unassembled WGS sequence"/>
</dbReference>